<keyword evidence="4" id="KW-1185">Reference proteome</keyword>
<proteinExistence type="predicted"/>
<dbReference type="Proteomes" id="UP000053890">
    <property type="component" value="Unassembled WGS sequence"/>
</dbReference>
<dbReference type="GO" id="GO:0016740">
    <property type="term" value="F:transferase activity"/>
    <property type="evidence" value="ECO:0007669"/>
    <property type="project" value="UniProtKB-KW"/>
</dbReference>
<evidence type="ECO:0000313" key="3">
    <source>
        <dbReference type="EMBL" id="KPV74610.1"/>
    </source>
</evidence>
<dbReference type="InterPro" id="IPR051091">
    <property type="entry name" value="O-Glucosyltr/Glycosyltrsf_90"/>
</dbReference>
<keyword evidence="3" id="KW-0808">Transferase</keyword>
<evidence type="ECO:0000313" key="4">
    <source>
        <dbReference type="Proteomes" id="UP000053890"/>
    </source>
</evidence>
<feature type="domain" description="Glycosyl transferase CAP10" evidence="2">
    <location>
        <begin position="17"/>
        <end position="126"/>
    </location>
</feature>
<feature type="compositionally biased region" description="Low complexity" evidence="1">
    <location>
        <begin position="140"/>
        <end position="164"/>
    </location>
</feature>
<feature type="non-terminal residue" evidence="3">
    <location>
        <position position="1"/>
    </location>
</feature>
<dbReference type="InterPro" id="IPR006598">
    <property type="entry name" value="CAP10"/>
</dbReference>
<name>A0A194S258_RHOGW</name>
<accession>A0A194S258</accession>
<dbReference type="PANTHER" id="PTHR12203">
    <property type="entry name" value="KDEL LYS-ASP-GLU-LEU CONTAINING - RELATED"/>
    <property type="match status" value="1"/>
</dbReference>
<evidence type="ECO:0000259" key="2">
    <source>
        <dbReference type="Pfam" id="PF05686"/>
    </source>
</evidence>
<evidence type="ECO:0000256" key="1">
    <source>
        <dbReference type="SAM" id="MobiDB-lite"/>
    </source>
</evidence>
<protein>
    <submittedName>
        <fullName evidence="3">Glycosyltransferase family 90 protein</fullName>
    </submittedName>
</protein>
<dbReference type="GeneID" id="28972699"/>
<dbReference type="STRING" id="578459.A0A194S258"/>
<organism evidence="3 4">
    <name type="scientific">Rhodotorula graminis (strain WP1)</name>
    <dbReference type="NCBI Taxonomy" id="578459"/>
    <lineage>
        <taxon>Eukaryota</taxon>
        <taxon>Fungi</taxon>
        <taxon>Dikarya</taxon>
        <taxon>Basidiomycota</taxon>
        <taxon>Pucciniomycotina</taxon>
        <taxon>Microbotryomycetes</taxon>
        <taxon>Sporidiobolales</taxon>
        <taxon>Sporidiobolaceae</taxon>
        <taxon>Rhodotorula</taxon>
    </lineage>
</organism>
<gene>
    <name evidence="3" type="ORF">RHOBADRAFT_15250</name>
</gene>
<dbReference type="PANTHER" id="PTHR12203:SF118">
    <property type="entry name" value="BETA-1,2-XYLOSYLTRANSFERASE 1"/>
    <property type="match status" value="1"/>
</dbReference>
<dbReference type="RefSeq" id="XP_018270659.1">
    <property type="nucleotide sequence ID" value="XM_018412250.1"/>
</dbReference>
<dbReference type="Pfam" id="PF05686">
    <property type="entry name" value="Glyco_transf_90"/>
    <property type="match status" value="1"/>
</dbReference>
<dbReference type="OrthoDB" id="541052at2759"/>
<dbReference type="AlphaFoldDB" id="A0A194S258"/>
<reference evidence="3 4" key="1">
    <citation type="journal article" date="2015" name="Front. Microbiol.">
        <title>Genome sequence of the plant growth promoting endophytic yeast Rhodotorula graminis WP1.</title>
        <authorList>
            <person name="Firrincieli A."/>
            <person name="Otillar R."/>
            <person name="Salamov A."/>
            <person name="Schmutz J."/>
            <person name="Khan Z."/>
            <person name="Redman R.S."/>
            <person name="Fleck N.D."/>
            <person name="Lindquist E."/>
            <person name="Grigoriev I.V."/>
            <person name="Doty S.L."/>
        </authorList>
    </citation>
    <scope>NUCLEOTIDE SEQUENCE [LARGE SCALE GENOMIC DNA]</scope>
    <source>
        <strain evidence="3 4">WP1</strain>
    </source>
</reference>
<sequence length="291" mass="32500">TCKLVQHEYRFDKWLSADEENKYKYVLDVDANYASGKFKRLMSSRSIVLKSTIFPEWWSKRIMPWYHYIPIQSDYSDLPDVAAFFIGAPDGTGSHDALAKRIAQQGKKWSEEHYREVDLAAYAFRLRASTSPRPRRRPSLTDPLSLGPLSSPVSRSPRIRAPPSSRRRRLAVDGLQSIDEPARWTSSATRTIEEEGSISQHFSVPGPAPASVLSLAHAHSQTTRYSSCYGPARQRETLSFFSLHPCSSTPSRTIFSLPHASHCAKSCARTTMTSSRSLAALTRSSVCSASG</sequence>
<dbReference type="EMBL" id="KQ474079">
    <property type="protein sequence ID" value="KPV74610.1"/>
    <property type="molecule type" value="Genomic_DNA"/>
</dbReference>
<feature type="region of interest" description="Disordered" evidence="1">
    <location>
        <begin position="130"/>
        <end position="170"/>
    </location>
</feature>